<keyword evidence="2" id="KW-1185">Reference proteome</keyword>
<proteinExistence type="predicted"/>
<dbReference type="EMBL" id="AAYH02000038">
    <property type="protein sequence ID" value="EDO55387.1"/>
    <property type="molecule type" value="Genomic_DNA"/>
</dbReference>
<evidence type="ECO:0000313" key="1">
    <source>
        <dbReference type="EMBL" id="EDO55387.1"/>
    </source>
</evidence>
<protein>
    <submittedName>
        <fullName evidence="1">Uncharacterized protein</fullName>
    </submittedName>
</protein>
<gene>
    <name evidence="1" type="ORF">BACUNI_01059</name>
</gene>
<dbReference type="Proteomes" id="UP000004110">
    <property type="component" value="Unassembled WGS sequence"/>
</dbReference>
<reference evidence="1" key="1">
    <citation type="submission" date="2007-06" db="EMBL/GenBank/DDBJ databases">
        <authorList>
            <person name="Fulton L."/>
            <person name="Clifton S."/>
            <person name="Fulton B."/>
            <person name="Xu J."/>
            <person name="Minx P."/>
            <person name="Pepin K.H."/>
            <person name="Johnson M."/>
            <person name="Thiruvilangam P."/>
            <person name="Bhonagiri V."/>
            <person name="Nash W.E."/>
            <person name="Mardis E.R."/>
            <person name="Wilson R.K."/>
        </authorList>
    </citation>
    <scope>NUCLEOTIDE SEQUENCE [LARGE SCALE GENOMIC DNA]</scope>
    <source>
        <strain evidence="1">ATCC 8492</strain>
    </source>
</reference>
<dbReference type="AlphaFoldDB" id="A0ABC9NF92"/>
<reference evidence="1" key="2">
    <citation type="submission" date="2013-11" db="EMBL/GenBank/DDBJ databases">
        <title>Draft genome sequence of Bacteroides uniformis (ATCC 8492).</title>
        <authorList>
            <person name="Sudarsanam P."/>
            <person name="Ley R."/>
            <person name="Guruge J."/>
            <person name="Turnbaugh P.J."/>
            <person name="Mahowald M."/>
            <person name="Liep D."/>
            <person name="Gordon J."/>
        </authorList>
    </citation>
    <scope>NUCLEOTIDE SEQUENCE</scope>
    <source>
        <strain evidence="1">ATCC 8492</strain>
    </source>
</reference>
<evidence type="ECO:0000313" key="2">
    <source>
        <dbReference type="Proteomes" id="UP000004110"/>
    </source>
</evidence>
<comment type="caution">
    <text evidence="1">The sequence shown here is derived from an EMBL/GenBank/DDBJ whole genome shotgun (WGS) entry which is preliminary data.</text>
</comment>
<sequence>MQTEKAKVGCTSASSSKLASTFCLHNLRIGKTKN</sequence>
<name>A0ABC9NF92_BACUC</name>
<organism evidence="1 2">
    <name type="scientific">Bacteroides uniformis (strain ATCC 8492 / DSM 6597 / CCUG 4942 / CIP 103695 / JCM 5828 / KCTC 5204 / NCTC 13054 / VPI 0061)</name>
    <dbReference type="NCBI Taxonomy" id="411479"/>
    <lineage>
        <taxon>Bacteria</taxon>
        <taxon>Pseudomonadati</taxon>
        <taxon>Bacteroidota</taxon>
        <taxon>Bacteroidia</taxon>
        <taxon>Bacteroidales</taxon>
        <taxon>Bacteroidaceae</taxon>
        <taxon>Bacteroides</taxon>
    </lineage>
</organism>
<accession>A0ABC9NF92</accession>